<keyword evidence="6" id="KW-1185">Reference proteome</keyword>
<protein>
    <submittedName>
        <fullName evidence="5">Transposase</fullName>
    </submittedName>
</protein>
<feature type="compositionally biased region" description="Basic residues" evidence="2">
    <location>
        <begin position="366"/>
        <end position="383"/>
    </location>
</feature>
<gene>
    <name evidence="4" type="ORF">FB465_0004</name>
    <name evidence="5" type="ORF">FB465_7202</name>
</gene>
<feature type="domain" description="Transposase InsH N-terminal" evidence="3">
    <location>
        <begin position="19"/>
        <end position="112"/>
    </location>
</feature>
<dbReference type="InterPro" id="IPR008490">
    <property type="entry name" value="Transposase_InsH_N"/>
</dbReference>
<dbReference type="PANTHER" id="PTHR33408:SF2">
    <property type="entry name" value="TRANSPOSASE DDE DOMAIN-CONTAINING PROTEIN"/>
    <property type="match status" value="1"/>
</dbReference>
<evidence type="ECO:0000313" key="4">
    <source>
        <dbReference type="EMBL" id="TWE15136.1"/>
    </source>
</evidence>
<dbReference type="PANTHER" id="PTHR33408">
    <property type="entry name" value="TRANSPOSASE"/>
    <property type="match status" value="1"/>
</dbReference>
<evidence type="ECO:0000259" key="3">
    <source>
        <dbReference type="Pfam" id="PF05598"/>
    </source>
</evidence>
<feature type="compositionally biased region" description="Basic and acidic residues" evidence="2">
    <location>
        <begin position="194"/>
        <end position="210"/>
    </location>
</feature>
<accession>A0A561F252</accession>
<feature type="region of interest" description="Disordered" evidence="2">
    <location>
        <begin position="335"/>
        <end position="524"/>
    </location>
</feature>
<dbReference type="Proteomes" id="UP000318416">
    <property type="component" value="Unassembled WGS sequence"/>
</dbReference>
<feature type="region of interest" description="Disordered" evidence="2">
    <location>
        <begin position="228"/>
        <end position="285"/>
    </location>
</feature>
<sequence>MDKRFRTFDPHQVLLLPPSLDDWLPEDHLARFVADLVDQALDLSPILADYTEKRGYPPYDPRLMVRLLIYGYTTGVRSSRAIERRCVDDVAFRFLAADQAPDFRSIARFRRRHLDALADLFLQSLHLAQRPGMVKMGRVALDGTKLEANASKHKAMSYGRLVDKEERIEAEIAHLEAKAAALLADAEATDTAEDERFGPDGKEVDLPAELDRREKRLARLQAARAQIEAEAADKARKHAEAKERRRQARAGTSDEQAAADAGEKAAKAARPKPKAQANFTDPDSRIMKNSDGAYIQAYNAQAVVDEAHQVVTAADVTTNASDALNYTAMLDQSATNTGLHPKAGPRRRRILLRDQPRSRERPPTCLRHRNVHGHRPARPRRAGPTRAPRTHPQERHARGAHGPQAADQARTEGLQPPQGHRRTRLRADHDLPERPPAPPTRRGRRPRRVAFARRLPQLPQGLPTRRHRRTRRGDRLTGPGHRPPRATSPADRTGHPRGRHRPGDHNRPRRPRSPGQFPVTGTRS</sequence>
<dbReference type="EMBL" id="VIVR01000001">
    <property type="protein sequence ID" value="TWE21943.1"/>
    <property type="molecule type" value="Genomic_DNA"/>
</dbReference>
<evidence type="ECO:0000313" key="5">
    <source>
        <dbReference type="EMBL" id="TWE21943.1"/>
    </source>
</evidence>
<evidence type="ECO:0000256" key="1">
    <source>
        <dbReference type="SAM" id="Coils"/>
    </source>
</evidence>
<feature type="compositionally biased region" description="Basic residues" evidence="2">
    <location>
        <begin position="441"/>
        <end position="451"/>
    </location>
</feature>
<feature type="coiled-coil region" evidence="1">
    <location>
        <begin position="158"/>
        <end position="185"/>
    </location>
</feature>
<feature type="region of interest" description="Disordered" evidence="2">
    <location>
        <begin position="189"/>
        <end position="210"/>
    </location>
</feature>
<dbReference type="Pfam" id="PF05598">
    <property type="entry name" value="DUF772"/>
    <property type="match status" value="1"/>
</dbReference>
<reference evidence="5 6" key="1">
    <citation type="submission" date="2019-06" db="EMBL/GenBank/DDBJ databases">
        <title>Sequencing the genomes of 1000 actinobacteria strains.</title>
        <authorList>
            <person name="Klenk H.-P."/>
        </authorList>
    </citation>
    <scope>NUCLEOTIDE SEQUENCE [LARGE SCALE GENOMIC DNA]</scope>
    <source>
        <strain evidence="5 6">DSM 41649</strain>
    </source>
</reference>
<dbReference type="AlphaFoldDB" id="A0A561F252"/>
<feature type="compositionally biased region" description="Basic and acidic residues" evidence="2">
    <location>
        <begin position="231"/>
        <end position="243"/>
    </location>
</feature>
<dbReference type="EMBL" id="VIVR01000001">
    <property type="protein sequence ID" value="TWE15136.1"/>
    <property type="molecule type" value="Genomic_DNA"/>
</dbReference>
<proteinExistence type="predicted"/>
<organism evidence="5 6">
    <name type="scientific">Kitasatospora atroaurantiaca</name>
    <dbReference type="NCBI Taxonomy" id="285545"/>
    <lineage>
        <taxon>Bacteria</taxon>
        <taxon>Bacillati</taxon>
        <taxon>Actinomycetota</taxon>
        <taxon>Actinomycetes</taxon>
        <taxon>Kitasatosporales</taxon>
        <taxon>Streptomycetaceae</taxon>
        <taxon>Kitasatospora</taxon>
    </lineage>
</organism>
<name>A0A561F252_9ACTN</name>
<keyword evidence="1" id="KW-0175">Coiled coil</keyword>
<feature type="compositionally biased region" description="Basic and acidic residues" evidence="2">
    <location>
        <begin position="351"/>
        <end position="362"/>
    </location>
</feature>
<evidence type="ECO:0000313" key="6">
    <source>
        <dbReference type="Proteomes" id="UP000318416"/>
    </source>
</evidence>
<evidence type="ECO:0000256" key="2">
    <source>
        <dbReference type="SAM" id="MobiDB-lite"/>
    </source>
</evidence>
<comment type="caution">
    <text evidence="5">The sequence shown here is derived from an EMBL/GenBank/DDBJ whole genome shotgun (WGS) entry which is preliminary data.</text>
</comment>